<sequence length="261" mass="28512">MSWRFAFSTLGCPGASLEDVLGLAAENDAQGVELRVHEEEFLHLGLSEPEAAGIGEQVRAAGLAISALAGYVRVCRPGEDARVVEELRALIRLAEVTGAEAVRVFPGGEDEADAGAQDRIAAVLPQLRAAGVRLLVETHDSHPTGRQALRLVQELGEPRLAAVLWDGLHPWRSGEDPEETRELLGDHLAYFQVKDAVWRDGTWVPVVVGEGQVPVLQQARLLQDFTGWVSLEWERRWHPQIAPLAEALPPAASWFRRGNPA</sequence>
<name>A0A7Z0GJ66_9MICC</name>
<keyword evidence="3" id="KW-0413">Isomerase</keyword>
<dbReference type="Pfam" id="PF01261">
    <property type="entry name" value="AP_endonuc_2"/>
    <property type="match status" value="1"/>
</dbReference>
<evidence type="ECO:0000313" key="3">
    <source>
        <dbReference type="EMBL" id="NYJ76967.1"/>
    </source>
</evidence>
<accession>A0A7Z0GJ66</accession>
<dbReference type="EMBL" id="JACCFY010000001">
    <property type="protein sequence ID" value="NYJ76967.1"/>
    <property type="molecule type" value="Genomic_DNA"/>
</dbReference>
<dbReference type="SUPFAM" id="SSF51658">
    <property type="entry name" value="Xylose isomerase-like"/>
    <property type="match status" value="1"/>
</dbReference>
<dbReference type="InterPro" id="IPR036237">
    <property type="entry name" value="Xyl_isomerase-like_sf"/>
</dbReference>
<comment type="caution">
    <text evidence="3">The sequence shown here is derived from an EMBL/GenBank/DDBJ whole genome shotgun (WGS) entry which is preliminary data.</text>
</comment>
<evidence type="ECO:0000259" key="2">
    <source>
        <dbReference type="Pfam" id="PF01261"/>
    </source>
</evidence>
<dbReference type="RefSeq" id="WP_179540511.1">
    <property type="nucleotide sequence ID" value="NZ_BAAALL010000009.1"/>
</dbReference>
<organism evidence="3 4">
    <name type="scientific">Nesterenkonia xinjiangensis</name>
    <dbReference type="NCBI Taxonomy" id="225327"/>
    <lineage>
        <taxon>Bacteria</taxon>
        <taxon>Bacillati</taxon>
        <taxon>Actinomycetota</taxon>
        <taxon>Actinomycetes</taxon>
        <taxon>Micrococcales</taxon>
        <taxon>Micrococcaceae</taxon>
        <taxon>Nesterenkonia</taxon>
    </lineage>
</organism>
<proteinExistence type="predicted"/>
<evidence type="ECO:0000313" key="4">
    <source>
        <dbReference type="Proteomes" id="UP000535437"/>
    </source>
</evidence>
<dbReference type="AlphaFoldDB" id="A0A7Z0GJ66"/>
<dbReference type="InterPro" id="IPR050312">
    <property type="entry name" value="IolE/XylAMocC-like"/>
</dbReference>
<protein>
    <submittedName>
        <fullName evidence="3">Sugar phosphate isomerase/epimerase</fullName>
    </submittedName>
</protein>
<reference evidence="3 4" key="1">
    <citation type="submission" date="2020-07" db="EMBL/GenBank/DDBJ databases">
        <title>Sequencing the genomes of 1000 actinobacteria strains.</title>
        <authorList>
            <person name="Klenk H.-P."/>
        </authorList>
    </citation>
    <scope>NUCLEOTIDE SEQUENCE [LARGE SCALE GENOMIC DNA]</scope>
    <source>
        <strain evidence="3 4">DSM 15475</strain>
    </source>
</reference>
<dbReference type="InterPro" id="IPR013022">
    <property type="entry name" value="Xyl_isomerase-like_TIM-brl"/>
</dbReference>
<keyword evidence="1" id="KW-0119">Carbohydrate metabolism</keyword>
<dbReference type="PANTHER" id="PTHR12110">
    <property type="entry name" value="HYDROXYPYRUVATE ISOMERASE"/>
    <property type="match status" value="1"/>
</dbReference>
<keyword evidence="4" id="KW-1185">Reference proteome</keyword>
<dbReference type="Proteomes" id="UP000535437">
    <property type="component" value="Unassembled WGS sequence"/>
</dbReference>
<feature type="domain" description="Xylose isomerase-like TIM barrel" evidence="2">
    <location>
        <begin position="23"/>
        <end position="256"/>
    </location>
</feature>
<gene>
    <name evidence="3" type="ORF">HNR09_000378</name>
</gene>
<dbReference type="GO" id="GO:0016853">
    <property type="term" value="F:isomerase activity"/>
    <property type="evidence" value="ECO:0007669"/>
    <property type="project" value="UniProtKB-KW"/>
</dbReference>
<evidence type="ECO:0000256" key="1">
    <source>
        <dbReference type="ARBA" id="ARBA00023277"/>
    </source>
</evidence>
<dbReference type="Gene3D" id="3.20.20.150">
    <property type="entry name" value="Divalent-metal-dependent TIM barrel enzymes"/>
    <property type="match status" value="1"/>
</dbReference>